<dbReference type="EMBL" id="GL996503">
    <property type="protein sequence ID" value="EGW31620.1"/>
    <property type="molecule type" value="Genomic_DNA"/>
</dbReference>
<evidence type="ECO:0000259" key="2">
    <source>
        <dbReference type="Pfam" id="PF09994"/>
    </source>
</evidence>
<dbReference type="InParanoid" id="G3AQS3"/>
<reference evidence="3 4" key="1">
    <citation type="journal article" date="2011" name="Proc. Natl. Acad. Sci. U.S.A.">
        <title>Comparative genomics of xylose-fermenting fungi for enhanced biofuel production.</title>
        <authorList>
            <person name="Wohlbach D.J."/>
            <person name="Kuo A."/>
            <person name="Sato T.K."/>
            <person name="Potts K.M."/>
            <person name="Salamov A.A."/>
            <person name="LaButti K.M."/>
            <person name="Sun H."/>
            <person name="Clum A."/>
            <person name="Pangilinan J.L."/>
            <person name="Lindquist E.A."/>
            <person name="Lucas S."/>
            <person name="Lapidus A."/>
            <person name="Jin M."/>
            <person name="Gunawan C."/>
            <person name="Balan V."/>
            <person name="Dale B.E."/>
            <person name="Jeffries T.W."/>
            <person name="Zinkel R."/>
            <person name="Barry K.W."/>
            <person name="Grigoriev I.V."/>
            <person name="Gasch A.P."/>
        </authorList>
    </citation>
    <scope>NUCLEOTIDE SEQUENCE [LARGE SCALE GENOMIC DNA]</scope>
    <source>
        <strain evidence="4">NRRL Y-27907 / 11-Y1</strain>
    </source>
</reference>
<dbReference type="OrthoDB" id="3162439at2759"/>
<dbReference type="Pfam" id="PF09994">
    <property type="entry name" value="T6SS_Tle1-like_cat"/>
    <property type="match status" value="1"/>
</dbReference>
<dbReference type="OMA" id="DIMLSAY"/>
<protein>
    <recommendedName>
        <fullName evidence="2">T6SS Phospholipase effector Tle1-like catalytic domain-containing protein</fullName>
    </recommendedName>
</protein>
<name>G3AQS3_SPAPN</name>
<dbReference type="KEGG" id="spaa:SPAPADRAFT_140598"/>
<dbReference type="eggNOG" id="ENOG502T360">
    <property type="taxonomic scope" value="Eukaryota"/>
</dbReference>
<dbReference type="InterPro" id="IPR018712">
    <property type="entry name" value="Tle1-like_cat"/>
</dbReference>
<dbReference type="RefSeq" id="XP_007376398.1">
    <property type="nucleotide sequence ID" value="XM_007376336.1"/>
</dbReference>
<dbReference type="PANTHER" id="PTHR33840:SF2">
    <property type="entry name" value="TLE1 PHOSPHOLIPASE DOMAIN-CONTAINING PROTEIN"/>
    <property type="match status" value="1"/>
</dbReference>
<evidence type="ECO:0000313" key="3">
    <source>
        <dbReference type="EMBL" id="EGW31620.1"/>
    </source>
</evidence>
<dbReference type="GeneID" id="18870306"/>
<feature type="domain" description="T6SS Phospholipase effector Tle1-like catalytic" evidence="2">
    <location>
        <begin position="36"/>
        <end position="141"/>
    </location>
</feature>
<organism evidence="4">
    <name type="scientific">Spathaspora passalidarum (strain NRRL Y-27907 / 11-Y1)</name>
    <dbReference type="NCBI Taxonomy" id="619300"/>
    <lineage>
        <taxon>Eukaryota</taxon>
        <taxon>Fungi</taxon>
        <taxon>Dikarya</taxon>
        <taxon>Ascomycota</taxon>
        <taxon>Saccharomycotina</taxon>
        <taxon>Pichiomycetes</taxon>
        <taxon>Debaryomycetaceae</taxon>
        <taxon>Spathaspora</taxon>
    </lineage>
</organism>
<keyword evidence="1" id="KW-0175">Coiled coil</keyword>
<sequence>MTNQDTPIIHYKDKEYSLRDLNEKFHSLEKELNQTKSLILCLDGTENEFGPKPFTNVLKLFGMLEKDSDTQLCYYQPGIGTGFQAESDDLRQSNFISSKITHITNQIDSMIAFTVEKHVIAAYEFISRFYSNGDKIYLFGFRFVLHDTYMLSV</sequence>
<accession>G3AQS3</accession>
<dbReference type="Proteomes" id="UP000000709">
    <property type="component" value="Unassembled WGS sequence"/>
</dbReference>
<proteinExistence type="predicted"/>
<dbReference type="HOGENOM" id="CLU_144272_0_0_1"/>
<gene>
    <name evidence="3" type="ORF">SPAPADRAFT_140598</name>
</gene>
<feature type="coiled-coil region" evidence="1">
    <location>
        <begin position="11"/>
        <end position="38"/>
    </location>
</feature>
<evidence type="ECO:0000313" key="4">
    <source>
        <dbReference type="Proteomes" id="UP000000709"/>
    </source>
</evidence>
<keyword evidence="4" id="KW-1185">Reference proteome</keyword>
<dbReference type="STRING" id="619300.G3AQS3"/>
<dbReference type="PANTHER" id="PTHR33840">
    <property type="match status" value="1"/>
</dbReference>
<dbReference type="AlphaFoldDB" id="G3AQS3"/>
<evidence type="ECO:0000256" key="1">
    <source>
        <dbReference type="SAM" id="Coils"/>
    </source>
</evidence>